<evidence type="ECO:0000313" key="2">
    <source>
        <dbReference type="EMBL" id="QJA50402.1"/>
    </source>
</evidence>
<dbReference type="Pfam" id="PF02697">
    <property type="entry name" value="VAPB_antitox"/>
    <property type="match status" value="1"/>
</dbReference>
<dbReference type="InterPro" id="IPR003847">
    <property type="entry name" value="Put_antitoxin"/>
</dbReference>
<proteinExistence type="predicted"/>
<dbReference type="AlphaFoldDB" id="A0A6H1ZSG1"/>
<gene>
    <name evidence="2" type="ORF">TM448A01747_0005</name>
    <name evidence="3" type="ORF">TM448B01375_0016</name>
</gene>
<evidence type="ECO:0000256" key="1">
    <source>
        <dbReference type="ARBA" id="ARBA00022649"/>
    </source>
</evidence>
<protein>
    <submittedName>
        <fullName evidence="2">Putative antitoxin</fullName>
    </submittedName>
</protein>
<name>A0A6H1ZSG1_9ZZZZ</name>
<keyword evidence="1" id="KW-1277">Toxin-antitoxin system</keyword>
<sequence>MSKTIKVEEKVYNRLDQLRGKRETFSDVVDKLLTTKEGVDTMLLVWHNQYGERDPREK</sequence>
<dbReference type="EMBL" id="MT144193">
    <property type="protein sequence ID" value="QJA50402.1"/>
    <property type="molecule type" value="Genomic_DNA"/>
</dbReference>
<reference evidence="2" key="1">
    <citation type="submission" date="2020-03" db="EMBL/GenBank/DDBJ databases">
        <title>The deep terrestrial virosphere.</title>
        <authorList>
            <person name="Holmfeldt K."/>
            <person name="Nilsson E."/>
            <person name="Simone D."/>
            <person name="Lopez-Fernandez M."/>
            <person name="Wu X."/>
            <person name="de Brujin I."/>
            <person name="Lundin D."/>
            <person name="Andersson A."/>
            <person name="Bertilsson S."/>
            <person name="Dopson M."/>
        </authorList>
    </citation>
    <scope>NUCLEOTIDE SEQUENCE</scope>
    <source>
        <strain evidence="2">TM448A01747</strain>
        <strain evidence="3">TM448B01375</strain>
    </source>
</reference>
<accession>A0A6H1ZSG1</accession>
<evidence type="ECO:0000313" key="3">
    <source>
        <dbReference type="EMBL" id="QJH98715.1"/>
    </source>
</evidence>
<organism evidence="2">
    <name type="scientific">viral metagenome</name>
    <dbReference type="NCBI Taxonomy" id="1070528"/>
    <lineage>
        <taxon>unclassified sequences</taxon>
        <taxon>metagenomes</taxon>
        <taxon>organismal metagenomes</taxon>
    </lineage>
</organism>
<dbReference type="EMBL" id="MT144749">
    <property type="protein sequence ID" value="QJH98715.1"/>
    <property type="molecule type" value="Genomic_DNA"/>
</dbReference>